<dbReference type="EMBL" id="CP071250">
    <property type="protein sequence ID" value="UUF09671.1"/>
    <property type="molecule type" value="Genomic_DNA"/>
</dbReference>
<evidence type="ECO:0000256" key="1">
    <source>
        <dbReference type="SAM" id="Phobius"/>
    </source>
</evidence>
<feature type="transmembrane region" description="Helical" evidence="1">
    <location>
        <begin position="189"/>
        <end position="207"/>
    </location>
</feature>
<keyword evidence="1" id="KW-0812">Transmembrane</keyword>
<dbReference type="AlphaFoldDB" id="A0A9Q9FH75"/>
<feature type="transmembrane region" description="Helical" evidence="1">
    <location>
        <begin position="163"/>
        <end position="182"/>
    </location>
</feature>
<keyword evidence="1" id="KW-1133">Transmembrane helix</keyword>
<dbReference type="Pfam" id="PF12679">
    <property type="entry name" value="ABC2_membrane_2"/>
    <property type="match status" value="1"/>
</dbReference>
<feature type="transmembrane region" description="Helical" evidence="1">
    <location>
        <begin position="238"/>
        <end position="259"/>
    </location>
</feature>
<sequence>MMNLTLFKREIKSNYKVFFIIFAVLLMYTSVVTSMFDPNLGSILEQFSQTMPELMSAFGMTSPGSTFIEFLSSYLYGFIYLVFPLIFEIIVANKLVARYVDRGSMAYLLSTPVSRKTIIMTQISVLWITLAALICLMTLAQIIVSHLMFPGDLDVSRLIYMNIGLYCLHLAISGICFFGSCISNEMKNSYLIGAGIPILFILIQMLSNISDKLDSLKYVTLLTLFPAQEIASHETNGLFQAGILLLIATLLYSLGAYLFTKRDLPL</sequence>
<feature type="transmembrane region" description="Helical" evidence="1">
    <location>
        <begin position="118"/>
        <end position="143"/>
    </location>
</feature>
<organism evidence="3 5">
    <name type="scientific">Turicibacter bilis</name>
    <dbReference type="NCBI Taxonomy" id="2735723"/>
    <lineage>
        <taxon>Bacteria</taxon>
        <taxon>Bacillati</taxon>
        <taxon>Bacillota</taxon>
        <taxon>Erysipelotrichia</taxon>
        <taxon>Erysipelotrichales</taxon>
        <taxon>Turicibacteraceae</taxon>
        <taxon>Turicibacter</taxon>
    </lineage>
</organism>
<reference evidence="3 4" key="1">
    <citation type="submission" date="2021-03" db="EMBL/GenBank/DDBJ databases">
        <title>Comparative Genomics and Metabolomics in the genus Turicibacter.</title>
        <authorList>
            <person name="Maki J."/>
            <person name="Looft T."/>
        </authorList>
    </citation>
    <scope>NUCLEOTIDE SEQUENCE</scope>
    <source>
        <strain evidence="3">ISU324</strain>
        <strain evidence="2 4">MMM721</strain>
    </source>
</reference>
<protein>
    <submittedName>
        <fullName evidence="3">ABC transporter permease subunit</fullName>
    </submittedName>
</protein>
<dbReference type="Proteomes" id="UP001058016">
    <property type="component" value="Chromosome"/>
</dbReference>
<feature type="transmembrane region" description="Helical" evidence="1">
    <location>
        <begin position="74"/>
        <end position="97"/>
    </location>
</feature>
<keyword evidence="1" id="KW-0472">Membrane</keyword>
<keyword evidence="4" id="KW-1185">Reference proteome</keyword>
<evidence type="ECO:0000313" key="4">
    <source>
        <dbReference type="Proteomes" id="UP001058016"/>
    </source>
</evidence>
<evidence type="ECO:0000313" key="3">
    <source>
        <dbReference type="EMBL" id="UUF09671.1"/>
    </source>
</evidence>
<accession>A0A9Q9FH75</accession>
<dbReference type="PANTHER" id="PTHR37305:SF2">
    <property type="entry name" value="BACITRACIN TRANSPORT PERMEASE PROTEIN BCRB"/>
    <property type="match status" value="1"/>
</dbReference>
<feature type="transmembrane region" description="Helical" evidence="1">
    <location>
        <begin position="17"/>
        <end position="36"/>
    </location>
</feature>
<dbReference type="EMBL" id="CP071249">
    <property type="protein sequence ID" value="UUF07280.1"/>
    <property type="molecule type" value="Genomic_DNA"/>
</dbReference>
<evidence type="ECO:0000313" key="5">
    <source>
        <dbReference type="Proteomes" id="UP001058072"/>
    </source>
</evidence>
<name>A0A9Q9FH75_9FIRM</name>
<dbReference type="GO" id="GO:0005886">
    <property type="term" value="C:plasma membrane"/>
    <property type="evidence" value="ECO:0007669"/>
    <property type="project" value="UniProtKB-SubCell"/>
</dbReference>
<evidence type="ECO:0000313" key="2">
    <source>
        <dbReference type="EMBL" id="UUF07280.1"/>
    </source>
</evidence>
<dbReference type="GO" id="GO:0140359">
    <property type="term" value="F:ABC-type transporter activity"/>
    <property type="evidence" value="ECO:0007669"/>
    <property type="project" value="InterPro"/>
</dbReference>
<gene>
    <name evidence="2" type="ORF">J0J69_08785</name>
    <name evidence="3" type="ORF">J0J70_05195</name>
</gene>
<proteinExistence type="predicted"/>
<dbReference type="PANTHER" id="PTHR37305">
    <property type="entry name" value="INTEGRAL MEMBRANE PROTEIN-RELATED"/>
    <property type="match status" value="1"/>
</dbReference>
<dbReference type="Proteomes" id="UP001058072">
    <property type="component" value="Chromosome"/>
</dbReference>